<dbReference type="EMBL" id="JANJQO010000038">
    <property type="protein sequence ID" value="KAJ2983237.1"/>
    <property type="molecule type" value="Genomic_DNA"/>
</dbReference>
<protein>
    <submittedName>
        <fullName evidence="1">Uncharacterized protein</fullName>
    </submittedName>
</protein>
<sequence length="393" mass="42143">MVALFSSANLLLMLPAALAAFEPGSTANVAVYWGQNSIQQGSGPHAQQRLSFYCENSNIGIIPLAFMNGISPPIVNFANADSNCTASQEDANIESCPQLEEDIKYCQKTYSKTILLSLAGATYSQGGWSSSGDAEKAAQLVWDMFGPALSGSTVRRPFGSAVVDGFDFDFESTANNLPAFGRKLRSLMDASGGKKYYLSAAPQCAFPDAYVGTTLDAVPFDFVMIQFYNNYCGVSNFSQSLGTENKFNFGQWDSWARSSKNQSVKLLMGIPAALGAGGGYASGIQLKAAIQYAQRYSSFGGVMMWDMSQLYSNNGFLSEVVSDMEGGQFATLPPASTTTNPGTALPTSSSLPILTGAFQEQYAQCGGNWYTGPTVCKAPYTCVRHSEWWSSCK</sequence>
<organism evidence="1 2">
    <name type="scientific">Zarea fungicola</name>
    <dbReference type="NCBI Taxonomy" id="93591"/>
    <lineage>
        <taxon>Eukaryota</taxon>
        <taxon>Fungi</taxon>
        <taxon>Dikarya</taxon>
        <taxon>Ascomycota</taxon>
        <taxon>Pezizomycotina</taxon>
        <taxon>Sordariomycetes</taxon>
        <taxon>Hypocreomycetidae</taxon>
        <taxon>Hypocreales</taxon>
        <taxon>Cordycipitaceae</taxon>
        <taxon>Zarea</taxon>
    </lineage>
</organism>
<gene>
    <name evidence="1" type="ORF">NQ176_g828</name>
</gene>
<proteinExistence type="predicted"/>
<evidence type="ECO:0000313" key="1">
    <source>
        <dbReference type="EMBL" id="KAJ2983237.1"/>
    </source>
</evidence>
<evidence type="ECO:0000313" key="2">
    <source>
        <dbReference type="Proteomes" id="UP001143910"/>
    </source>
</evidence>
<comment type="caution">
    <text evidence="1">The sequence shown here is derived from an EMBL/GenBank/DDBJ whole genome shotgun (WGS) entry which is preliminary data.</text>
</comment>
<name>A0ACC1NWE2_9HYPO</name>
<dbReference type="Proteomes" id="UP001143910">
    <property type="component" value="Unassembled WGS sequence"/>
</dbReference>
<keyword evidence="2" id="KW-1185">Reference proteome</keyword>
<reference evidence="1" key="1">
    <citation type="submission" date="2022-08" db="EMBL/GenBank/DDBJ databases">
        <title>Genome Sequence of Lecanicillium fungicola.</title>
        <authorList>
            <person name="Buettner E."/>
        </authorList>
    </citation>
    <scope>NUCLEOTIDE SEQUENCE</scope>
    <source>
        <strain evidence="1">Babe33</strain>
    </source>
</reference>
<accession>A0ACC1NWE2</accession>